<reference evidence="1" key="2">
    <citation type="submission" date="2025-09" db="UniProtKB">
        <authorList>
            <consortium name="Ensembl"/>
        </authorList>
    </citation>
    <scope>IDENTIFICATION</scope>
</reference>
<evidence type="ECO:0000313" key="1">
    <source>
        <dbReference type="Ensembl" id="ENSPKIP00000034165.1"/>
    </source>
</evidence>
<dbReference type="PANTHER" id="PTHR37476">
    <property type="entry name" value="COILED-COIL DOMAIN-CONTAINING PROTEIN 171"/>
    <property type="match status" value="1"/>
</dbReference>
<name>A0A3B3SUY9_9TELE</name>
<dbReference type="Ensembl" id="ENSPKIT00000015068.1">
    <property type="protein sequence ID" value="ENSPKIP00000034165.1"/>
    <property type="gene ID" value="ENSPKIG00000013598.1"/>
</dbReference>
<proteinExistence type="predicted"/>
<dbReference type="PANTHER" id="PTHR37476:SF1">
    <property type="entry name" value="COILED-COIL DOMAIN-CONTAINING PROTEIN 171"/>
    <property type="match status" value="1"/>
</dbReference>
<evidence type="ECO:0000313" key="2">
    <source>
        <dbReference type="Proteomes" id="UP000261540"/>
    </source>
</evidence>
<keyword evidence="2" id="KW-1185">Reference proteome</keyword>
<dbReference type="Proteomes" id="UP000261540">
    <property type="component" value="Unplaced"/>
</dbReference>
<accession>A0A3B3SUY9</accession>
<sequence length="320" mass="34332">MALELARSQRLLLQAQQESAALLAACALLVGALGPLRWRLAALCTQKARLLELLAGHEALEKEVASLVWALEPKDIAPPGEQAGRGLRAFRKGAVVALAANRLRRLGERSRLLFISDCGPTVLPALPVCALGARTPADCANLAWEEQNSSVVFGGLHSGALLPTVLRAMEGLQLKAPDTGSRLQQGAAWGRLSVLLEKLLGEAQSAPGAWIGGWGELVQRLGRGLRQLPDAGPAALTRKRMVQLLQQHVLQLTHRLHRVEVERRSLRLELAQAKRDAGVKRDVSEGRLSLASWLTPHSGTQLGLAGAGWKGEGLCCFYGC</sequence>
<dbReference type="AlphaFoldDB" id="A0A3B3SUY9"/>
<organism evidence="1 2">
    <name type="scientific">Paramormyrops kingsleyae</name>
    <dbReference type="NCBI Taxonomy" id="1676925"/>
    <lineage>
        <taxon>Eukaryota</taxon>
        <taxon>Metazoa</taxon>
        <taxon>Chordata</taxon>
        <taxon>Craniata</taxon>
        <taxon>Vertebrata</taxon>
        <taxon>Euteleostomi</taxon>
        <taxon>Actinopterygii</taxon>
        <taxon>Neopterygii</taxon>
        <taxon>Teleostei</taxon>
        <taxon>Osteoglossocephala</taxon>
        <taxon>Osteoglossomorpha</taxon>
        <taxon>Osteoglossiformes</taxon>
        <taxon>Mormyridae</taxon>
        <taxon>Paramormyrops</taxon>
    </lineage>
</organism>
<reference evidence="1" key="1">
    <citation type="submission" date="2025-08" db="UniProtKB">
        <authorList>
            <consortium name="Ensembl"/>
        </authorList>
    </citation>
    <scope>IDENTIFICATION</scope>
</reference>
<protein>
    <submittedName>
        <fullName evidence="1">Uncharacterized protein</fullName>
    </submittedName>
</protein>
<dbReference type="GeneTree" id="ENSGT01030000235336"/>